<feature type="signal peptide" evidence="1">
    <location>
        <begin position="1"/>
        <end position="22"/>
    </location>
</feature>
<dbReference type="SUPFAM" id="SSF56219">
    <property type="entry name" value="DNase I-like"/>
    <property type="match status" value="1"/>
</dbReference>
<evidence type="ECO:0000259" key="2">
    <source>
        <dbReference type="SMART" id="SM00128"/>
    </source>
</evidence>
<keyword evidence="1" id="KW-0732">Signal</keyword>
<sequence length="318" mass="36459">MKLKSLLLYLFVSLVSIHAKDADSGDPRNVYIVTWNVAEEKPPKSLTQLLGQISSNEGNPDIVIVGLQELTMNLVTAAKNSVLGDKWSGEIDAFLKQSNNYHKVNSESLLGILLNVYVKIKYKESIKDKKDTTVKTGFKGIAGNKGAVILRFQLNGKQYCIVNSHLPAHDDKLEERIDDYKVINLERAKLCNTKQDYIFWLGDLNFRLDEKLDNKTIHEKIKQRKFEELLKQDQLKVNRATQEIFTNFKEGEITFPPTFKLEKGTGQYSSKRRPAWTDRILYKSETGKTITPSLYNSITSYKESDHFPVQAQFYIKEN</sequence>
<feature type="chain" id="PRO_5013188925" evidence="1">
    <location>
        <begin position="23"/>
        <end position="318"/>
    </location>
</feature>
<reference evidence="3" key="1">
    <citation type="journal article" date="2018" name="PLoS Negl. Trop. Dis.">
        <title>An insight into the salivary gland and fat body transcriptome of Panstrongylus lignarius (Hemiptera: Heteroptera), the main vector of Chagas disease in Peru.</title>
        <authorList>
            <person name="Nevoa J.C."/>
            <person name="Mendes M.T."/>
            <person name="da Silva M.V."/>
            <person name="Soares S.C."/>
            <person name="Oliveira C.J.F."/>
            <person name="Ribeiro J.M.C."/>
        </authorList>
    </citation>
    <scope>NUCLEOTIDE SEQUENCE</scope>
</reference>
<dbReference type="SMART" id="SM00128">
    <property type="entry name" value="IPPc"/>
    <property type="match status" value="1"/>
</dbReference>
<dbReference type="InterPro" id="IPR046985">
    <property type="entry name" value="IP5"/>
</dbReference>
<dbReference type="EMBL" id="GFTR01004974">
    <property type="protein sequence ID" value="JAW11452.1"/>
    <property type="molecule type" value="Transcribed_RNA"/>
</dbReference>
<proteinExistence type="predicted"/>
<dbReference type="PANTHER" id="PTHR11200">
    <property type="entry name" value="INOSITOL 5-PHOSPHATASE"/>
    <property type="match status" value="1"/>
</dbReference>
<organism evidence="3">
    <name type="scientific">Panstrongylus lignarius</name>
    <dbReference type="NCBI Taxonomy" id="156445"/>
    <lineage>
        <taxon>Eukaryota</taxon>
        <taxon>Metazoa</taxon>
        <taxon>Ecdysozoa</taxon>
        <taxon>Arthropoda</taxon>
        <taxon>Hexapoda</taxon>
        <taxon>Insecta</taxon>
        <taxon>Pterygota</taxon>
        <taxon>Neoptera</taxon>
        <taxon>Paraneoptera</taxon>
        <taxon>Hemiptera</taxon>
        <taxon>Heteroptera</taxon>
        <taxon>Panheteroptera</taxon>
        <taxon>Cimicomorpha</taxon>
        <taxon>Reduviidae</taxon>
        <taxon>Triatominae</taxon>
        <taxon>Panstrongylus</taxon>
    </lineage>
</organism>
<protein>
    <submittedName>
        <fullName evidence="3">Putative inositol-145-triphosphate 5-phosphatase synaptojanin inp51/inp52/inp53 family</fullName>
    </submittedName>
</protein>
<feature type="domain" description="Inositol polyphosphate-related phosphatase" evidence="2">
    <location>
        <begin position="26"/>
        <end position="317"/>
    </location>
</feature>
<dbReference type="Pfam" id="PF22669">
    <property type="entry name" value="Exo_endo_phos2"/>
    <property type="match status" value="1"/>
</dbReference>
<dbReference type="Gene3D" id="3.60.10.10">
    <property type="entry name" value="Endonuclease/exonuclease/phosphatase"/>
    <property type="match status" value="1"/>
</dbReference>
<dbReference type="GO" id="GO:0046856">
    <property type="term" value="P:phosphatidylinositol dephosphorylation"/>
    <property type="evidence" value="ECO:0007669"/>
    <property type="project" value="InterPro"/>
</dbReference>
<evidence type="ECO:0000256" key="1">
    <source>
        <dbReference type="SAM" id="SignalP"/>
    </source>
</evidence>
<dbReference type="InterPro" id="IPR000300">
    <property type="entry name" value="IPPc"/>
</dbReference>
<accession>A0A224XSE6</accession>
<dbReference type="GO" id="GO:0004439">
    <property type="term" value="F:phosphatidylinositol-4,5-bisphosphate 5-phosphatase activity"/>
    <property type="evidence" value="ECO:0007669"/>
    <property type="project" value="TreeGrafter"/>
</dbReference>
<dbReference type="InterPro" id="IPR036691">
    <property type="entry name" value="Endo/exonu/phosph_ase_sf"/>
</dbReference>
<evidence type="ECO:0000313" key="3">
    <source>
        <dbReference type="EMBL" id="JAW11452.1"/>
    </source>
</evidence>
<dbReference type="AlphaFoldDB" id="A0A224XSE6"/>
<name>A0A224XSE6_9HEMI</name>
<dbReference type="PANTHER" id="PTHR11200:SF275">
    <property type="entry name" value="LD06095P"/>
    <property type="match status" value="1"/>
</dbReference>